<keyword evidence="1" id="KW-0812">Transmembrane</keyword>
<keyword evidence="1" id="KW-1133">Transmembrane helix</keyword>
<feature type="transmembrane region" description="Helical" evidence="1">
    <location>
        <begin position="130"/>
        <end position="150"/>
    </location>
</feature>
<feature type="transmembrane region" description="Helical" evidence="1">
    <location>
        <begin position="193"/>
        <end position="211"/>
    </location>
</feature>
<reference evidence="2" key="1">
    <citation type="submission" date="2021-03" db="EMBL/GenBank/DDBJ databases">
        <authorList>
            <person name="Tagirdzhanova G."/>
        </authorList>
    </citation>
    <scope>NUCLEOTIDE SEQUENCE</scope>
</reference>
<evidence type="ECO:0000313" key="2">
    <source>
        <dbReference type="EMBL" id="CAF9912359.1"/>
    </source>
</evidence>
<keyword evidence="3" id="KW-1185">Reference proteome</keyword>
<dbReference type="EMBL" id="CAJPDS010000011">
    <property type="protein sequence ID" value="CAF9912359.1"/>
    <property type="molecule type" value="Genomic_DNA"/>
</dbReference>
<evidence type="ECO:0000256" key="1">
    <source>
        <dbReference type="SAM" id="Phobius"/>
    </source>
</evidence>
<feature type="transmembrane region" description="Helical" evidence="1">
    <location>
        <begin position="98"/>
        <end position="118"/>
    </location>
</feature>
<name>A0A8H3EVU8_9LECA</name>
<evidence type="ECO:0000313" key="3">
    <source>
        <dbReference type="Proteomes" id="UP000664521"/>
    </source>
</evidence>
<feature type="transmembrane region" description="Helical" evidence="1">
    <location>
        <begin position="57"/>
        <end position="78"/>
    </location>
</feature>
<proteinExistence type="predicted"/>
<dbReference type="Proteomes" id="UP000664521">
    <property type="component" value="Unassembled WGS sequence"/>
</dbReference>
<gene>
    <name evidence="2" type="ORF">HETSPECPRED_000918</name>
</gene>
<protein>
    <submittedName>
        <fullName evidence="2">Uncharacterized protein</fullName>
    </submittedName>
</protein>
<comment type="caution">
    <text evidence="2">The sequence shown here is derived from an EMBL/GenBank/DDBJ whole genome shotgun (WGS) entry which is preliminary data.</text>
</comment>
<organism evidence="2 3">
    <name type="scientific">Heterodermia speciosa</name>
    <dbReference type="NCBI Taxonomy" id="116794"/>
    <lineage>
        <taxon>Eukaryota</taxon>
        <taxon>Fungi</taxon>
        <taxon>Dikarya</taxon>
        <taxon>Ascomycota</taxon>
        <taxon>Pezizomycotina</taxon>
        <taxon>Lecanoromycetes</taxon>
        <taxon>OSLEUM clade</taxon>
        <taxon>Lecanoromycetidae</taxon>
        <taxon>Caliciales</taxon>
        <taxon>Physciaceae</taxon>
        <taxon>Heterodermia</taxon>
    </lineage>
</organism>
<keyword evidence="1" id="KW-0472">Membrane</keyword>
<feature type="transmembrane region" description="Helical" evidence="1">
    <location>
        <begin position="223"/>
        <end position="243"/>
    </location>
</feature>
<sequence>MLLTYAALYFKDLIVVLSRSPKYLQAVNVDATAAKIDRFRLYFVYYCKQTGRAIGKIISYFVVVGIVNSVPLVLKVGWALGRWAITTKTGLPYGPRVSAAVGFAVGLPAMTIMWAFILDDDEDVSKARKPGLIALPFLILGIGVSIWAVLKYAPLPYGDRVYIAVGLGIGVPCLFRLWIIFLQSFYNNPRKPILATVLLLGALASGLWAIITKSSLDLSVKVSLSVELGVGLPCLAPIVSFIYDNSIGGVQSAEMLRR</sequence>
<feature type="transmembrane region" description="Helical" evidence="1">
    <location>
        <begin position="162"/>
        <end position="181"/>
    </location>
</feature>
<accession>A0A8H3EVU8</accession>
<dbReference type="AlphaFoldDB" id="A0A8H3EVU8"/>